<evidence type="ECO:0000313" key="3">
    <source>
        <dbReference type="Proteomes" id="UP000019442"/>
    </source>
</evidence>
<feature type="domain" description="CinA C-terminal" evidence="1">
    <location>
        <begin position="13"/>
        <end position="163"/>
    </location>
</feature>
<dbReference type="RefSeq" id="WP_025281129.1">
    <property type="nucleotide sequence ID" value="NZ_CP007268.1"/>
</dbReference>
<reference evidence="3" key="2">
    <citation type="submission" date="2014-02" db="EMBL/GenBank/DDBJ databases">
        <title>Draft Genome Sequence of extremely halophilic bacteria Halorhodospira halochloris.</title>
        <authorList>
            <person name="Singh K.S."/>
        </authorList>
    </citation>
    <scope>NUCLEOTIDE SEQUENCE [LARGE SCALE GENOMIC DNA]</scope>
    <source>
        <strain evidence="3">A</strain>
    </source>
</reference>
<evidence type="ECO:0000313" key="2">
    <source>
        <dbReference type="EMBL" id="AHK78738.1"/>
    </source>
</evidence>
<dbReference type="InterPro" id="IPR036653">
    <property type="entry name" value="CinA-like_C"/>
</dbReference>
<organism evidence="2 3">
    <name type="scientific">Ectothiorhodospira haloalkaliphila</name>
    <dbReference type="NCBI Taxonomy" id="421628"/>
    <lineage>
        <taxon>Bacteria</taxon>
        <taxon>Pseudomonadati</taxon>
        <taxon>Pseudomonadota</taxon>
        <taxon>Gammaproteobacteria</taxon>
        <taxon>Chromatiales</taxon>
        <taxon>Ectothiorhodospiraceae</taxon>
        <taxon>Ectothiorhodospira</taxon>
    </lineage>
</organism>
<dbReference type="Proteomes" id="UP000019442">
    <property type="component" value="Chromosome"/>
</dbReference>
<keyword evidence="3" id="KW-1185">Reference proteome</keyword>
<dbReference type="SUPFAM" id="SSF142433">
    <property type="entry name" value="CinA-like"/>
    <property type="match status" value="1"/>
</dbReference>
<dbReference type="OrthoDB" id="9801454at2"/>
<gene>
    <name evidence="2" type="ORF">M911_05640</name>
</gene>
<dbReference type="Gene3D" id="3.90.950.20">
    <property type="entry name" value="CinA-like"/>
    <property type="match status" value="1"/>
</dbReference>
<sequence>MTALNDSALEGRARALGDLILARGWQLALAESCTGGWIAKVITDIPGSSAWFDRGFVTYSNAAKREQLQVPQQTLDAAGAVSRETVQAMVEGVLRNCSADLAAAVSGIAGPGGGTPDKPVGTVWVAWALRGQPVQGECLHLQGDREAVRRQSVARVLEGLQTLLERR</sequence>
<accession>W8KHU7</accession>
<dbReference type="AlphaFoldDB" id="W8KHU7"/>
<dbReference type="Pfam" id="PF02464">
    <property type="entry name" value="CinA"/>
    <property type="match status" value="1"/>
</dbReference>
<dbReference type="NCBIfam" id="TIGR00199">
    <property type="entry name" value="PncC_domain"/>
    <property type="match status" value="1"/>
</dbReference>
<dbReference type="PATRIC" id="fig|1354791.3.peg.1568"/>
<protein>
    <submittedName>
        <fullName evidence="2">Damage-inducible protein CinA</fullName>
    </submittedName>
</protein>
<evidence type="ECO:0000259" key="1">
    <source>
        <dbReference type="Pfam" id="PF02464"/>
    </source>
</evidence>
<dbReference type="KEGG" id="hhc:M911_05640"/>
<dbReference type="EMBL" id="CP007268">
    <property type="protein sequence ID" value="AHK78738.1"/>
    <property type="molecule type" value="Genomic_DNA"/>
</dbReference>
<reference evidence="2 3" key="1">
    <citation type="journal article" date="2014" name="J Genomics">
        <title>Draft Genome Sequence of the Extremely Halophilic Phototrophic Purple Sulfur Bacterium Halorhodospira halochloris.</title>
        <authorList>
            <person name="Singh K.S."/>
            <person name="Kirksey J."/>
            <person name="Hoff W.D."/>
            <person name="Deole R."/>
        </authorList>
    </citation>
    <scope>NUCLEOTIDE SEQUENCE [LARGE SCALE GENOMIC DNA]</scope>
    <source>
        <strain evidence="2 3">A</strain>
    </source>
</reference>
<dbReference type="HOGENOM" id="CLU_030805_1_1_6"/>
<dbReference type="InterPro" id="IPR008136">
    <property type="entry name" value="CinA_C"/>
</dbReference>
<name>W8KHU7_9GAMM</name>
<proteinExistence type="predicted"/>